<evidence type="ECO:0000313" key="2">
    <source>
        <dbReference type="Proteomes" id="UP001231124"/>
    </source>
</evidence>
<sequence>MTNRNTLFQELTGSAPEQITIAGRILSDDRFQVLHEGKWVNGRYEKNIRIDRNSHFASVGADDIHAHVYGRRDRDNALVAVRLNGRMSHNTGGRLHQADADVLRSLGFNIPADNIVETFLVATAPSFILNEAIASGPAL</sequence>
<comment type="caution">
    <text evidence="1">The sequence shown here is derived from an EMBL/GenBank/DDBJ whole genome shotgun (WGS) entry which is preliminary data.</text>
</comment>
<gene>
    <name evidence="1" type="ORF">QO012_002634</name>
</gene>
<protein>
    <recommendedName>
        <fullName evidence="3">FHA domain-containing protein</fullName>
    </recommendedName>
</protein>
<organism evidence="1 2">
    <name type="scientific">Methylobacterium aerolatum</name>
    <dbReference type="NCBI Taxonomy" id="418708"/>
    <lineage>
        <taxon>Bacteria</taxon>
        <taxon>Pseudomonadati</taxon>
        <taxon>Pseudomonadota</taxon>
        <taxon>Alphaproteobacteria</taxon>
        <taxon>Hyphomicrobiales</taxon>
        <taxon>Methylobacteriaceae</taxon>
        <taxon>Methylobacterium</taxon>
    </lineage>
</organism>
<dbReference type="EMBL" id="JAUSVP010000007">
    <property type="protein sequence ID" value="MDQ0448126.1"/>
    <property type="molecule type" value="Genomic_DNA"/>
</dbReference>
<name>A0ABU0I0K3_9HYPH</name>
<evidence type="ECO:0008006" key="3">
    <source>
        <dbReference type="Google" id="ProtNLM"/>
    </source>
</evidence>
<proteinExistence type="predicted"/>
<evidence type="ECO:0000313" key="1">
    <source>
        <dbReference type="EMBL" id="MDQ0448126.1"/>
    </source>
</evidence>
<dbReference type="RefSeq" id="WP_238201817.1">
    <property type="nucleotide sequence ID" value="NZ_BPQE01000005.1"/>
</dbReference>
<dbReference type="Proteomes" id="UP001231124">
    <property type="component" value="Unassembled WGS sequence"/>
</dbReference>
<keyword evidence="2" id="KW-1185">Reference proteome</keyword>
<accession>A0ABU0I0K3</accession>
<reference evidence="1 2" key="1">
    <citation type="submission" date="2023-07" db="EMBL/GenBank/DDBJ databases">
        <title>Genomic Encyclopedia of Type Strains, Phase IV (KMG-IV): sequencing the most valuable type-strain genomes for metagenomic binning, comparative biology and taxonomic classification.</title>
        <authorList>
            <person name="Goeker M."/>
        </authorList>
    </citation>
    <scope>NUCLEOTIDE SEQUENCE [LARGE SCALE GENOMIC DNA]</scope>
    <source>
        <strain evidence="1 2">DSM 19013</strain>
    </source>
</reference>